<name>A0ABS2KJ84_9GAMM</name>
<dbReference type="Proteomes" id="UP001430193">
    <property type="component" value="Unassembled WGS sequence"/>
</dbReference>
<evidence type="ECO:0000313" key="1">
    <source>
        <dbReference type="EMBL" id="MBM7131211.1"/>
    </source>
</evidence>
<comment type="caution">
    <text evidence="1">The sequence shown here is derived from an EMBL/GenBank/DDBJ whole genome shotgun (WGS) entry which is preliminary data.</text>
</comment>
<reference evidence="1" key="1">
    <citation type="submission" date="2020-10" db="EMBL/GenBank/DDBJ databases">
        <title>Phylogeny of dyella-like bacteria.</title>
        <authorList>
            <person name="Fu J."/>
        </authorList>
    </citation>
    <scope>NUCLEOTIDE SEQUENCE</scope>
    <source>
        <strain evidence="1">DHON07</strain>
    </source>
</reference>
<dbReference type="PANTHER" id="PTHR21621">
    <property type="entry name" value="RIBOSOMAL PROTEIN S6 MODIFICATION PROTEIN"/>
    <property type="match status" value="1"/>
</dbReference>
<dbReference type="RefSeq" id="WP_204632807.1">
    <property type="nucleotide sequence ID" value="NZ_BSOC01000005.1"/>
</dbReference>
<dbReference type="EMBL" id="JADIKF010000040">
    <property type="protein sequence ID" value="MBM7131211.1"/>
    <property type="molecule type" value="Genomic_DNA"/>
</dbReference>
<proteinExistence type="predicted"/>
<dbReference type="Gene3D" id="3.30.470.20">
    <property type="entry name" value="ATP-grasp fold, B domain"/>
    <property type="match status" value="1"/>
</dbReference>
<gene>
    <name evidence="1" type="ORF">ISS99_16920</name>
</gene>
<accession>A0ABS2KJ84</accession>
<evidence type="ECO:0008006" key="3">
    <source>
        <dbReference type="Google" id="ProtNLM"/>
    </source>
</evidence>
<protein>
    <recommendedName>
        <fullName evidence="3">ATP-grasp domain-containing protein</fullName>
    </recommendedName>
</protein>
<organism evidence="1 2">
    <name type="scientific">Dyella mobilis</name>
    <dbReference type="NCBI Taxonomy" id="1849582"/>
    <lineage>
        <taxon>Bacteria</taxon>
        <taxon>Pseudomonadati</taxon>
        <taxon>Pseudomonadota</taxon>
        <taxon>Gammaproteobacteria</taxon>
        <taxon>Lysobacterales</taxon>
        <taxon>Rhodanobacteraceae</taxon>
        <taxon>Dyella</taxon>
    </lineage>
</organism>
<dbReference type="SUPFAM" id="SSF56059">
    <property type="entry name" value="Glutathione synthetase ATP-binding domain-like"/>
    <property type="match status" value="1"/>
</dbReference>
<evidence type="ECO:0000313" key="2">
    <source>
        <dbReference type="Proteomes" id="UP001430193"/>
    </source>
</evidence>
<keyword evidence="2" id="KW-1185">Reference proteome</keyword>
<sequence length="364" mass="41023">MSAPVLLLSLDYDPHASAMAWALRQNGVPYRLNPSLRVDATTRVSIRVDGDKDGMSIDDFDTGHVRSVWHRRPRLPEAGRCLEADRSFIEGQWKYFQKNVFDAADGLFGTLWVNRPHAADHAENKLIQLQAARAAGLLIPDTVIGNHAPDVAQLINRWGRIVFKTFYPQAWEDERKGSTYQMSVVMLDASSELPERAVAISPGIYQQYIDKSYDVRVTVVGHELFAIKMSKSSGSAYFDWRPHSHDDDARIEKFEVSATLESKLREVMSRLGIVFGCIDLVVDRNDDIYFLEVNQAGQFLFVEELMPDMPILRAMTAMLSSGSTDYSYGDSVDVRLEQYLATDEFREIASKPGQVPQQVAKEAP</sequence>
<dbReference type="PANTHER" id="PTHR21621:SF0">
    <property type="entry name" value="BETA-CITRYLGLUTAMATE SYNTHASE B-RELATED"/>
    <property type="match status" value="1"/>
</dbReference>